<sequence>MRPSYLALLPFLSLVLGQDTNTSTVQEAFEAANIPEDLGITFNPQALLEVSFTEPDDSVITLHAGVQLPRNATAGPPTFGVMGDIGEGPFVIAVVDPDAPTPQDPTSAQIRHFLGGNFTDVGDTLRNDTPAITDFRQPTPPAGSDAHRYIFLLFRQSEEFANQTEVNSTTSTSLFNISMFAADTNLGDPIAGTFMLVAPDNDTMTDPTA</sequence>
<accession>A0ABR3FSW9</accession>
<dbReference type="PANTHER" id="PTHR11362">
    <property type="entry name" value="PHOSPHATIDYLETHANOLAMINE-BINDING PROTEIN"/>
    <property type="match status" value="1"/>
</dbReference>
<protein>
    <recommendedName>
        <fullName evidence="4">PEBP-like protein</fullName>
    </recommendedName>
</protein>
<evidence type="ECO:0000313" key="2">
    <source>
        <dbReference type="EMBL" id="KAL0578564.1"/>
    </source>
</evidence>
<dbReference type="InterPro" id="IPR036610">
    <property type="entry name" value="PEBP-like_sf"/>
</dbReference>
<feature type="signal peptide" evidence="1">
    <location>
        <begin position="1"/>
        <end position="17"/>
    </location>
</feature>
<evidence type="ECO:0000313" key="3">
    <source>
        <dbReference type="Proteomes" id="UP001465976"/>
    </source>
</evidence>
<name>A0ABR3FSW9_9AGAR</name>
<evidence type="ECO:0000256" key="1">
    <source>
        <dbReference type="SAM" id="SignalP"/>
    </source>
</evidence>
<dbReference type="Gene3D" id="3.90.280.10">
    <property type="entry name" value="PEBP-like"/>
    <property type="match status" value="1"/>
</dbReference>
<dbReference type="SUPFAM" id="SSF49777">
    <property type="entry name" value="PEBP-like"/>
    <property type="match status" value="1"/>
</dbReference>
<comment type="caution">
    <text evidence="2">The sequence shown here is derived from an EMBL/GenBank/DDBJ whole genome shotgun (WGS) entry which is preliminary data.</text>
</comment>
<dbReference type="Pfam" id="PF01161">
    <property type="entry name" value="PBP"/>
    <property type="match status" value="1"/>
</dbReference>
<evidence type="ECO:0008006" key="4">
    <source>
        <dbReference type="Google" id="ProtNLM"/>
    </source>
</evidence>
<dbReference type="InterPro" id="IPR008914">
    <property type="entry name" value="PEBP"/>
</dbReference>
<dbReference type="Proteomes" id="UP001465976">
    <property type="component" value="Unassembled WGS sequence"/>
</dbReference>
<keyword evidence="3" id="KW-1185">Reference proteome</keyword>
<dbReference type="InterPro" id="IPR035810">
    <property type="entry name" value="PEBP_euk"/>
</dbReference>
<reference evidence="2 3" key="1">
    <citation type="submission" date="2024-02" db="EMBL/GenBank/DDBJ databases">
        <title>A draft genome for the cacao thread blight pathogen Marasmius crinis-equi.</title>
        <authorList>
            <person name="Cohen S.P."/>
            <person name="Baruah I.K."/>
            <person name="Amoako-Attah I."/>
            <person name="Bukari Y."/>
            <person name="Meinhardt L.W."/>
            <person name="Bailey B.A."/>
        </authorList>
    </citation>
    <scope>NUCLEOTIDE SEQUENCE [LARGE SCALE GENOMIC DNA]</scope>
    <source>
        <strain evidence="2 3">GH-76</strain>
    </source>
</reference>
<gene>
    <name evidence="2" type="ORF">V5O48_003414</name>
</gene>
<dbReference type="PANTHER" id="PTHR11362:SF82">
    <property type="entry name" value="PHOSPHATIDYLETHANOLAMINE-BINDING PROTEIN 4"/>
    <property type="match status" value="1"/>
</dbReference>
<proteinExistence type="predicted"/>
<keyword evidence="1" id="KW-0732">Signal</keyword>
<dbReference type="CDD" id="cd00866">
    <property type="entry name" value="PEBP_euk"/>
    <property type="match status" value="1"/>
</dbReference>
<feature type="chain" id="PRO_5046972084" description="PEBP-like protein" evidence="1">
    <location>
        <begin position="18"/>
        <end position="209"/>
    </location>
</feature>
<dbReference type="EMBL" id="JBAHYK010000093">
    <property type="protein sequence ID" value="KAL0578564.1"/>
    <property type="molecule type" value="Genomic_DNA"/>
</dbReference>
<organism evidence="2 3">
    <name type="scientific">Marasmius crinis-equi</name>
    <dbReference type="NCBI Taxonomy" id="585013"/>
    <lineage>
        <taxon>Eukaryota</taxon>
        <taxon>Fungi</taxon>
        <taxon>Dikarya</taxon>
        <taxon>Basidiomycota</taxon>
        <taxon>Agaricomycotina</taxon>
        <taxon>Agaricomycetes</taxon>
        <taxon>Agaricomycetidae</taxon>
        <taxon>Agaricales</taxon>
        <taxon>Marasmiineae</taxon>
        <taxon>Marasmiaceae</taxon>
        <taxon>Marasmius</taxon>
    </lineage>
</organism>